<evidence type="ECO:0000256" key="15">
    <source>
        <dbReference type="PROSITE-ProRule" id="PRU01319"/>
    </source>
</evidence>
<dbReference type="OrthoDB" id="9803420at2"/>
<dbReference type="NCBIfam" id="NF000594">
    <property type="entry name" value="PRK00015.1-1"/>
    <property type="match status" value="1"/>
</dbReference>
<evidence type="ECO:0000313" key="19">
    <source>
        <dbReference type="Proteomes" id="UP000286317"/>
    </source>
</evidence>
<evidence type="ECO:0000256" key="3">
    <source>
        <dbReference type="ARBA" id="ARBA00004065"/>
    </source>
</evidence>
<keyword evidence="13 14" id="KW-0464">Manganese</keyword>
<dbReference type="PROSITE" id="PS51975">
    <property type="entry name" value="RNASE_H_2"/>
    <property type="match status" value="1"/>
</dbReference>
<dbReference type="SUPFAM" id="SSF53098">
    <property type="entry name" value="Ribonuclease H-like"/>
    <property type="match status" value="1"/>
</dbReference>
<protein>
    <recommendedName>
        <fullName evidence="7 14">Ribonuclease HII</fullName>
        <shortName evidence="14">RNase HII</shortName>
        <ecNumber evidence="6 14">3.1.26.4</ecNumber>
    </recommendedName>
</protein>
<comment type="similarity">
    <text evidence="5 14 16">Belongs to the RNase HII family.</text>
</comment>
<proteinExistence type="inferred from homology"/>
<dbReference type="Proteomes" id="UP000286317">
    <property type="component" value="Unassembled WGS sequence"/>
</dbReference>
<dbReference type="HAMAP" id="MF_00052_B">
    <property type="entry name" value="RNase_HII_B"/>
    <property type="match status" value="1"/>
</dbReference>
<dbReference type="GO" id="GO:0030145">
    <property type="term" value="F:manganese ion binding"/>
    <property type="evidence" value="ECO:0007669"/>
    <property type="project" value="UniProtKB-UniRule"/>
</dbReference>
<comment type="subcellular location">
    <subcellularLocation>
        <location evidence="4 14">Cytoplasm</location>
    </subcellularLocation>
</comment>
<keyword evidence="11 14" id="KW-0255">Endonuclease</keyword>
<feature type="domain" description="RNase H type-2" evidence="17">
    <location>
        <begin position="72"/>
        <end position="256"/>
    </location>
</feature>
<keyword evidence="9 14" id="KW-0540">Nuclease</keyword>
<evidence type="ECO:0000256" key="9">
    <source>
        <dbReference type="ARBA" id="ARBA00022722"/>
    </source>
</evidence>
<dbReference type="GO" id="GO:0006298">
    <property type="term" value="P:mismatch repair"/>
    <property type="evidence" value="ECO:0007669"/>
    <property type="project" value="TreeGrafter"/>
</dbReference>
<evidence type="ECO:0000256" key="11">
    <source>
        <dbReference type="ARBA" id="ARBA00022759"/>
    </source>
</evidence>
<dbReference type="PANTHER" id="PTHR10954:SF18">
    <property type="entry name" value="RIBONUCLEASE HII"/>
    <property type="match status" value="1"/>
</dbReference>
<keyword evidence="8 14" id="KW-0963">Cytoplasm</keyword>
<comment type="function">
    <text evidence="3 14 16">Endonuclease that specifically degrades the RNA of RNA-DNA hybrids.</text>
</comment>
<evidence type="ECO:0000256" key="7">
    <source>
        <dbReference type="ARBA" id="ARBA00019179"/>
    </source>
</evidence>
<name>A0A418IF34_9STAP</name>
<evidence type="ECO:0000256" key="13">
    <source>
        <dbReference type="ARBA" id="ARBA00023211"/>
    </source>
</evidence>
<sequence length="256" mass="28777">MKQTIEEVKKTLQTIQSLDELNAHMFMGDERKGVQNAITQRRKQLKKEQLLLKNYEEMSEFEAALLAQNNNALICGIDEVGRGPLAGPVVTCAVILNENHHFTGLNDSKKLSAKQRQGIEEQLLNDVLAYAYGYATVEEIDRFNIYEATKIAMLRAIEALSIRPTHLLVDAMTLDTDIPQTSLIKGDARSVSIAAASVLAKEHRDKYMRELAEKYPGYGFEKNAGYGTQQHLDGIKQFGIIPEHRKTFEPIKSLTN</sequence>
<dbReference type="Pfam" id="PF01351">
    <property type="entry name" value="RNase_HII"/>
    <property type="match status" value="1"/>
</dbReference>
<dbReference type="Gene3D" id="3.30.420.10">
    <property type="entry name" value="Ribonuclease H-like superfamily/Ribonuclease H"/>
    <property type="match status" value="1"/>
</dbReference>
<evidence type="ECO:0000256" key="14">
    <source>
        <dbReference type="HAMAP-Rule" id="MF_00052"/>
    </source>
</evidence>
<comment type="catalytic activity">
    <reaction evidence="1 14 15 16">
        <text>Endonucleolytic cleavage to 5'-phosphomonoester.</text>
        <dbReference type="EC" id="3.1.26.4"/>
    </reaction>
</comment>
<keyword evidence="10 14" id="KW-0479">Metal-binding</keyword>
<evidence type="ECO:0000256" key="2">
    <source>
        <dbReference type="ARBA" id="ARBA00001946"/>
    </source>
</evidence>
<dbReference type="GO" id="GO:0004523">
    <property type="term" value="F:RNA-DNA hybrid ribonuclease activity"/>
    <property type="evidence" value="ECO:0007669"/>
    <property type="project" value="UniProtKB-UniRule"/>
</dbReference>
<dbReference type="FunFam" id="3.30.420.10:FF:000006">
    <property type="entry name" value="Ribonuclease HII"/>
    <property type="match status" value="1"/>
</dbReference>
<feature type="binding site" evidence="14 15">
    <location>
        <position position="79"/>
    </location>
    <ligand>
        <name>a divalent metal cation</name>
        <dbReference type="ChEBI" id="CHEBI:60240"/>
    </ligand>
</feature>
<evidence type="ECO:0000256" key="1">
    <source>
        <dbReference type="ARBA" id="ARBA00000077"/>
    </source>
</evidence>
<evidence type="ECO:0000313" key="18">
    <source>
        <dbReference type="EMBL" id="RIN00710.1"/>
    </source>
</evidence>
<comment type="cofactor">
    <cofactor evidence="2">
        <name>Mg(2+)</name>
        <dbReference type="ChEBI" id="CHEBI:18420"/>
    </cofactor>
</comment>
<dbReference type="InterPro" id="IPR024567">
    <property type="entry name" value="RNase_HII/HIII_dom"/>
</dbReference>
<organism evidence="18 19">
    <name type="scientific">Staphylococcus shinii</name>
    <dbReference type="NCBI Taxonomy" id="2912228"/>
    <lineage>
        <taxon>Bacteria</taxon>
        <taxon>Bacillati</taxon>
        <taxon>Bacillota</taxon>
        <taxon>Bacilli</taxon>
        <taxon>Bacillales</taxon>
        <taxon>Staphylococcaceae</taxon>
        <taxon>Staphylococcus</taxon>
    </lineage>
</organism>
<feature type="binding site" evidence="14 15">
    <location>
        <position position="170"/>
    </location>
    <ligand>
        <name>a divalent metal cation</name>
        <dbReference type="ChEBI" id="CHEBI:60240"/>
    </ligand>
</feature>
<dbReference type="RefSeq" id="WP_101094241.1">
    <property type="nucleotide sequence ID" value="NZ_JAGEVL010000001.1"/>
</dbReference>
<dbReference type="GeneID" id="79050592"/>
<comment type="caution">
    <text evidence="18">The sequence shown here is derived from an EMBL/GenBank/DDBJ whole genome shotgun (WGS) entry which is preliminary data.</text>
</comment>
<gene>
    <name evidence="14" type="primary">rnhB</name>
    <name evidence="18" type="ORF">BU112_08210</name>
</gene>
<dbReference type="AlphaFoldDB" id="A0A418IF34"/>
<evidence type="ECO:0000259" key="17">
    <source>
        <dbReference type="PROSITE" id="PS51975"/>
    </source>
</evidence>
<dbReference type="InterPro" id="IPR001352">
    <property type="entry name" value="RNase_HII/HIII"/>
</dbReference>
<dbReference type="GO" id="GO:0043137">
    <property type="term" value="P:DNA replication, removal of RNA primer"/>
    <property type="evidence" value="ECO:0007669"/>
    <property type="project" value="TreeGrafter"/>
</dbReference>
<evidence type="ECO:0000256" key="16">
    <source>
        <dbReference type="RuleBase" id="RU003515"/>
    </source>
</evidence>
<dbReference type="GO" id="GO:0005737">
    <property type="term" value="C:cytoplasm"/>
    <property type="evidence" value="ECO:0007669"/>
    <property type="project" value="UniProtKB-SubCell"/>
</dbReference>
<dbReference type="InterPro" id="IPR012337">
    <property type="entry name" value="RNaseH-like_sf"/>
</dbReference>
<feature type="binding site" evidence="14 15">
    <location>
        <position position="78"/>
    </location>
    <ligand>
        <name>a divalent metal cation</name>
        <dbReference type="ChEBI" id="CHEBI:60240"/>
    </ligand>
</feature>
<evidence type="ECO:0000256" key="4">
    <source>
        <dbReference type="ARBA" id="ARBA00004496"/>
    </source>
</evidence>
<dbReference type="GO" id="GO:0003723">
    <property type="term" value="F:RNA binding"/>
    <property type="evidence" value="ECO:0007669"/>
    <property type="project" value="UniProtKB-UniRule"/>
</dbReference>
<evidence type="ECO:0000256" key="6">
    <source>
        <dbReference type="ARBA" id="ARBA00012180"/>
    </source>
</evidence>
<evidence type="ECO:0000256" key="10">
    <source>
        <dbReference type="ARBA" id="ARBA00022723"/>
    </source>
</evidence>
<dbReference type="NCBIfam" id="NF000595">
    <property type="entry name" value="PRK00015.1-3"/>
    <property type="match status" value="1"/>
</dbReference>
<keyword evidence="19" id="KW-1185">Reference proteome</keyword>
<dbReference type="EMBL" id="QXUF01000051">
    <property type="protein sequence ID" value="RIN00710.1"/>
    <property type="molecule type" value="Genomic_DNA"/>
</dbReference>
<evidence type="ECO:0000256" key="12">
    <source>
        <dbReference type="ARBA" id="ARBA00022801"/>
    </source>
</evidence>
<dbReference type="InterPro" id="IPR036397">
    <property type="entry name" value="RNaseH_sf"/>
</dbReference>
<dbReference type="InterPro" id="IPR022898">
    <property type="entry name" value="RNase_HII"/>
</dbReference>
<evidence type="ECO:0000256" key="8">
    <source>
        <dbReference type="ARBA" id="ARBA00022490"/>
    </source>
</evidence>
<accession>A0A418IF34</accession>
<comment type="cofactor">
    <cofactor evidence="14 15">
        <name>Mn(2+)</name>
        <dbReference type="ChEBI" id="CHEBI:29035"/>
    </cofactor>
    <cofactor evidence="14 15">
        <name>Mg(2+)</name>
        <dbReference type="ChEBI" id="CHEBI:18420"/>
    </cofactor>
    <text evidence="14 15">Manganese or magnesium. Binds 1 divalent metal ion per monomer in the absence of substrate. May bind a second metal ion after substrate binding.</text>
</comment>
<dbReference type="GO" id="GO:0032299">
    <property type="term" value="C:ribonuclease H2 complex"/>
    <property type="evidence" value="ECO:0007669"/>
    <property type="project" value="TreeGrafter"/>
</dbReference>
<keyword evidence="12 14" id="KW-0378">Hydrolase</keyword>
<dbReference type="PANTHER" id="PTHR10954">
    <property type="entry name" value="RIBONUCLEASE H2 SUBUNIT A"/>
    <property type="match status" value="1"/>
</dbReference>
<dbReference type="EC" id="3.1.26.4" evidence="6 14"/>
<reference evidence="18 19" key="1">
    <citation type="journal article" date="2016" name="Front. Microbiol.">
        <title>Comprehensive Phylogenetic Analysis of Bovine Non-aureus Staphylococci Species Based on Whole-Genome Sequencing.</title>
        <authorList>
            <person name="Naushad S."/>
            <person name="Barkema H.W."/>
            <person name="Luby C."/>
            <person name="Condas L.A."/>
            <person name="Nobrega D.B."/>
            <person name="Carson D.A."/>
            <person name="De Buck J."/>
        </authorList>
    </citation>
    <scope>NUCLEOTIDE SEQUENCE [LARGE SCALE GENOMIC DNA]</scope>
    <source>
        <strain evidence="18 19">SNUC 4554</strain>
    </source>
</reference>
<evidence type="ECO:0000256" key="5">
    <source>
        <dbReference type="ARBA" id="ARBA00007383"/>
    </source>
</evidence>
<dbReference type="CDD" id="cd07182">
    <property type="entry name" value="RNase_HII_bacteria_HII_like"/>
    <property type="match status" value="1"/>
</dbReference>